<dbReference type="EMBL" id="NBSK02000004">
    <property type="protein sequence ID" value="KAJ0210140.1"/>
    <property type="molecule type" value="Genomic_DNA"/>
</dbReference>
<name>A0A9R1VPJ6_LACSA</name>
<dbReference type="AlphaFoldDB" id="A0A9R1VPJ6"/>
<keyword evidence="1" id="KW-0234">DNA repair</keyword>
<keyword evidence="1" id="KW-0547">Nucleotide-binding</keyword>
<keyword evidence="4" id="KW-1185">Reference proteome</keyword>
<evidence type="ECO:0000313" key="4">
    <source>
        <dbReference type="Proteomes" id="UP000235145"/>
    </source>
</evidence>
<evidence type="ECO:0000313" key="3">
    <source>
        <dbReference type="EMBL" id="KAJ0210140.1"/>
    </source>
</evidence>
<gene>
    <name evidence="3" type="ORF">LSAT_V11C400171560</name>
</gene>
<keyword evidence="1" id="KW-0227">DNA damage</keyword>
<proteinExistence type="inferred from homology"/>
<evidence type="ECO:0000259" key="2">
    <source>
        <dbReference type="Pfam" id="PF05970"/>
    </source>
</evidence>
<dbReference type="GO" id="GO:0005524">
    <property type="term" value="F:ATP binding"/>
    <property type="evidence" value="ECO:0007669"/>
    <property type="project" value="UniProtKB-KW"/>
</dbReference>
<dbReference type="PANTHER" id="PTHR48463">
    <property type="entry name" value="DUF223 DOMAIN-CONTAINING PROTEIN"/>
    <property type="match status" value="1"/>
</dbReference>
<comment type="caution">
    <text evidence="3">The sequence shown here is derived from an EMBL/GenBank/DDBJ whole genome shotgun (WGS) entry which is preliminary data.</text>
</comment>
<dbReference type="GO" id="GO:0000723">
    <property type="term" value="P:telomere maintenance"/>
    <property type="evidence" value="ECO:0007669"/>
    <property type="project" value="InterPro"/>
</dbReference>
<dbReference type="GO" id="GO:0043139">
    <property type="term" value="F:5'-3' DNA helicase activity"/>
    <property type="evidence" value="ECO:0007669"/>
    <property type="project" value="UniProtKB-EC"/>
</dbReference>
<comment type="similarity">
    <text evidence="1">Belongs to the helicase family.</text>
</comment>
<evidence type="ECO:0000256" key="1">
    <source>
        <dbReference type="RuleBase" id="RU363044"/>
    </source>
</evidence>
<dbReference type="Pfam" id="PF05970">
    <property type="entry name" value="PIF1"/>
    <property type="match status" value="1"/>
</dbReference>
<dbReference type="InterPro" id="IPR027417">
    <property type="entry name" value="P-loop_NTPase"/>
</dbReference>
<dbReference type="GO" id="GO:0006281">
    <property type="term" value="P:DNA repair"/>
    <property type="evidence" value="ECO:0007669"/>
    <property type="project" value="UniProtKB-KW"/>
</dbReference>
<sequence>MPSGDVVAIFQNRLLLEKMSYDKESLRKQHAELLPQLNNEQMSIYEAVVTSAANKKQLLMFVYERGGNRKTFLWTTILSYFRSIGKIVLAVDTSRIASLLSPSGTIAHLRFKIPIDFTKKIMRYKKENITRGAYAAYIAHHRDEAPMSDRRCFEFLDHSLWDVLDCDEHPFGGISVLLGGVPDKDDPRDISWIRILDSLLISLGPNSLQTYPTGIHLSGEAIHILGQRTSQSYIEFILNVSECYTISEYNCPQLDRHQKLLENDFYIDVGLIAVIKPLPNTITIPKNWFRFVSKSHLIELGENPPYYPDLLSCKLHWCHIEDQGLQETEWRIICVTHPNIQKVYITSNQLQFSFSSYPFNTDTISKLLSGSEIAINLWKECIANLQKFNDDHLHPPPTTIVVAVTNLKASISNAPSRPVPTLSGTPSTLYDMKTKNISDLLVISY</sequence>
<comment type="cofactor">
    <cofactor evidence="1">
        <name>Mg(2+)</name>
        <dbReference type="ChEBI" id="CHEBI:18420"/>
    </cofactor>
</comment>
<feature type="domain" description="DNA helicase Pif1-like DEAD-box helicase" evidence="2">
    <location>
        <begin position="36"/>
        <end position="180"/>
    </location>
</feature>
<protein>
    <recommendedName>
        <fullName evidence="1">ATP-dependent DNA helicase</fullName>
        <ecNumber evidence="1">5.6.2.3</ecNumber>
    </recommendedName>
</protein>
<dbReference type="Proteomes" id="UP000235145">
    <property type="component" value="Unassembled WGS sequence"/>
</dbReference>
<dbReference type="EC" id="5.6.2.3" evidence="1"/>
<keyword evidence="1" id="KW-0378">Hydrolase</keyword>
<dbReference type="InterPro" id="IPR010285">
    <property type="entry name" value="DNA_helicase_pif1-like_DEAD"/>
</dbReference>
<dbReference type="Gene3D" id="3.40.50.300">
    <property type="entry name" value="P-loop containing nucleotide triphosphate hydrolases"/>
    <property type="match status" value="1"/>
</dbReference>
<dbReference type="GO" id="GO:0016787">
    <property type="term" value="F:hydrolase activity"/>
    <property type="evidence" value="ECO:0007669"/>
    <property type="project" value="UniProtKB-KW"/>
</dbReference>
<keyword evidence="1" id="KW-0233">DNA recombination</keyword>
<accession>A0A9R1VPJ6</accession>
<organism evidence="3 4">
    <name type="scientific">Lactuca sativa</name>
    <name type="common">Garden lettuce</name>
    <dbReference type="NCBI Taxonomy" id="4236"/>
    <lineage>
        <taxon>Eukaryota</taxon>
        <taxon>Viridiplantae</taxon>
        <taxon>Streptophyta</taxon>
        <taxon>Embryophyta</taxon>
        <taxon>Tracheophyta</taxon>
        <taxon>Spermatophyta</taxon>
        <taxon>Magnoliopsida</taxon>
        <taxon>eudicotyledons</taxon>
        <taxon>Gunneridae</taxon>
        <taxon>Pentapetalae</taxon>
        <taxon>asterids</taxon>
        <taxon>campanulids</taxon>
        <taxon>Asterales</taxon>
        <taxon>Asteraceae</taxon>
        <taxon>Cichorioideae</taxon>
        <taxon>Cichorieae</taxon>
        <taxon>Lactucinae</taxon>
        <taxon>Lactuca</taxon>
    </lineage>
</organism>
<dbReference type="GO" id="GO:0006310">
    <property type="term" value="P:DNA recombination"/>
    <property type="evidence" value="ECO:0007669"/>
    <property type="project" value="UniProtKB-KW"/>
</dbReference>
<reference evidence="3 4" key="1">
    <citation type="journal article" date="2017" name="Nat. Commun.">
        <title>Genome assembly with in vitro proximity ligation data and whole-genome triplication in lettuce.</title>
        <authorList>
            <person name="Reyes-Chin-Wo S."/>
            <person name="Wang Z."/>
            <person name="Yang X."/>
            <person name="Kozik A."/>
            <person name="Arikit S."/>
            <person name="Song C."/>
            <person name="Xia L."/>
            <person name="Froenicke L."/>
            <person name="Lavelle D.O."/>
            <person name="Truco M.J."/>
            <person name="Xia R."/>
            <person name="Zhu S."/>
            <person name="Xu C."/>
            <person name="Xu H."/>
            <person name="Xu X."/>
            <person name="Cox K."/>
            <person name="Korf I."/>
            <person name="Meyers B.C."/>
            <person name="Michelmore R.W."/>
        </authorList>
    </citation>
    <scope>NUCLEOTIDE SEQUENCE [LARGE SCALE GENOMIC DNA]</scope>
    <source>
        <strain evidence="4">cv. Salinas</strain>
        <tissue evidence="3">Seedlings</tissue>
    </source>
</reference>
<keyword evidence="1" id="KW-0067">ATP-binding</keyword>
<comment type="catalytic activity">
    <reaction evidence="1">
        <text>ATP + H2O = ADP + phosphate + H(+)</text>
        <dbReference type="Rhea" id="RHEA:13065"/>
        <dbReference type="ChEBI" id="CHEBI:15377"/>
        <dbReference type="ChEBI" id="CHEBI:15378"/>
        <dbReference type="ChEBI" id="CHEBI:30616"/>
        <dbReference type="ChEBI" id="CHEBI:43474"/>
        <dbReference type="ChEBI" id="CHEBI:456216"/>
        <dbReference type="EC" id="5.6.2.3"/>
    </reaction>
</comment>
<keyword evidence="1" id="KW-0347">Helicase</keyword>
<dbReference type="PANTHER" id="PTHR48463:SF1">
    <property type="entry name" value="DUF223 DOMAIN-CONTAINING PROTEIN"/>
    <property type="match status" value="1"/>
</dbReference>